<evidence type="ECO:0000313" key="2">
    <source>
        <dbReference type="EMBL" id="PCK24060.1"/>
    </source>
</evidence>
<dbReference type="RefSeq" id="WP_099698578.1">
    <property type="nucleotide sequence ID" value="NZ_NOVD01000038.1"/>
</dbReference>
<dbReference type="Gene3D" id="1.10.260.40">
    <property type="entry name" value="lambda repressor-like DNA-binding domains"/>
    <property type="match status" value="1"/>
</dbReference>
<reference evidence="2 3" key="1">
    <citation type="submission" date="2017-07" db="EMBL/GenBank/DDBJ databases">
        <title>Draft sequence of Rhodococcus enclensis 23b-28.</title>
        <authorList>
            <person name="Besaury L."/>
            <person name="Sancelme M."/>
            <person name="Amato P."/>
            <person name="Lallement A."/>
            <person name="Delort A.-M."/>
        </authorList>
    </citation>
    <scope>NUCLEOTIDE SEQUENCE [LARGE SCALE GENOMIC DNA]</scope>
    <source>
        <strain evidence="2 3">23b-28</strain>
    </source>
</reference>
<name>A0A2A5J3B1_RHOSG</name>
<dbReference type="CDD" id="cd00093">
    <property type="entry name" value="HTH_XRE"/>
    <property type="match status" value="1"/>
</dbReference>
<sequence>MFADRLNMLFEDSPRFGRRVTQAEVADGLAARGYHISRPYLSQLRRSARTNPSAYVVLLLAEFFGVDDEYFYLPASSEVETPSVLIDRLAQESLRRLLSHTDGLSEASLDLVLDMAERLRCAEKRPTVTAGGD</sequence>
<evidence type="ECO:0000259" key="1">
    <source>
        <dbReference type="PROSITE" id="PS50943"/>
    </source>
</evidence>
<dbReference type="Proteomes" id="UP000230886">
    <property type="component" value="Unassembled WGS sequence"/>
</dbReference>
<comment type="caution">
    <text evidence="2">The sequence shown here is derived from an EMBL/GenBank/DDBJ whole genome shotgun (WGS) entry which is preliminary data.</text>
</comment>
<organism evidence="2 3">
    <name type="scientific">Rhodococcus qingshengii</name>
    <dbReference type="NCBI Taxonomy" id="334542"/>
    <lineage>
        <taxon>Bacteria</taxon>
        <taxon>Bacillati</taxon>
        <taxon>Actinomycetota</taxon>
        <taxon>Actinomycetes</taxon>
        <taxon>Mycobacteriales</taxon>
        <taxon>Nocardiaceae</taxon>
        <taxon>Rhodococcus</taxon>
        <taxon>Rhodococcus erythropolis group</taxon>
    </lineage>
</organism>
<gene>
    <name evidence="2" type="ORF">CHR55_27840</name>
</gene>
<accession>A0A2A5J3B1</accession>
<dbReference type="InterPro" id="IPR010982">
    <property type="entry name" value="Lambda_DNA-bd_dom_sf"/>
</dbReference>
<dbReference type="PROSITE" id="PS50943">
    <property type="entry name" value="HTH_CROC1"/>
    <property type="match status" value="1"/>
</dbReference>
<dbReference type="InterPro" id="IPR001387">
    <property type="entry name" value="Cro/C1-type_HTH"/>
</dbReference>
<dbReference type="Pfam" id="PF01381">
    <property type="entry name" value="HTH_3"/>
    <property type="match status" value="1"/>
</dbReference>
<evidence type="ECO:0000313" key="3">
    <source>
        <dbReference type="Proteomes" id="UP000230886"/>
    </source>
</evidence>
<protein>
    <recommendedName>
        <fullName evidence="1">HTH cro/C1-type domain-containing protein</fullName>
    </recommendedName>
</protein>
<dbReference type="SUPFAM" id="SSF47413">
    <property type="entry name" value="lambda repressor-like DNA-binding domains"/>
    <property type="match status" value="1"/>
</dbReference>
<dbReference type="AlphaFoldDB" id="A0A2A5J3B1"/>
<dbReference type="GO" id="GO:0003677">
    <property type="term" value="F:DNA binding"/>
    <property type="evidence" value="ECO:0007669"/>
    <property type="project" value="InterPro"/>
</dbReference>
<dbReference type="EMBL" id="NOVD01000038">
    <property type="protein sequence ID" value="PCK24060.1"/>
    <property type="molecule type" value="Genomic_DNA"/>
</dbReference>
<proteinExistence type="predicted"/>
<feature type="domain" description="HTH cro/C1-type" evidence="1">
    <location>
        <begin position="35"/>
        <end position="71"/>
    </location>
</feature>